<dbReference type="InterPro" id="IPR017937">
    <property type="entry name" value="Thioredoxin_CS"/>
</dbReference>
<dbReference type="InterPro" id="IPR013766">
    <property type="entry name" value="Thioredoxin_domain"/>
</dbReference>
<dbReference type="PANTHER" id="PTHR42852">
    <property type="entry name" value="THIOL:DISULFIDE INTERCHANGE PROTEIN DSBE"/>
    <property type="match status" value="1"/>
</dbReference>
<dbReference type="AlphaFoldDB" id="A0A7D4NLE1"/>
<organism evidence="4 5">
    <name type="scientific">Thiomicrorhabdus xiamenensis</name>
    <dbReference type="NCBI Taxonomy" id="2739063"/>
    <lineage>
        <taxon>Bacteria</taxon>
        <taxon>Pseudomonadati</taxon>
        <taxon>Pseudomonadota</taxon>
        <taxon>Gammaproteobacteria</taxon>
        <taxon>Thiotrichales</taxon>
        <taxon>Piscirickettsiaceae</taxon>
        <taxon>Thiomicrorhabdus</taxon>
    </lineage>
</organism>
<dbReference type="InterPro" id="IPR050553">
    <property type="entry name" value="Thioredoxin_ResA/DsbE_sf"/>
</dbReference>
<dbReference type="GO" id="GO:0015036">
    <property type="term" value="F:disulfide oxidoreductase activity"/>
    <property type="evidence" value="ECO:0007669"/>
    <property type="project" value="UniProtKB-ARBA"/>
</dbReference>
<sequence length="420" mass="47850">MRIVYLLMFVFCFGSSQAAEWQGRLEQIGDAEIPLFELQPKDAQAQILWLPSEYGVLSQERKIAEQLADKGFSVTMLDPYEALFLSPTPSAFEKIPTDWIRILIERLHDGQKPLWILAPNRAGILALKALEAYQRSEPLSQVGLLLINPNLYLNTPEPGKSADYWPQVSNANLPISVLQAELSPWRWHLLELQETLSLQGSDVFIQLMPELRDRFYFRPDALPREKQAADRLAEQLIDAMHWQLPYLTESRQIHKASAQAQPKATRSIELNVYQGIQNLPLKLVSLQGETVDLQRLKGKVVLLNFWASWCPPCVHEMPSMAALKKQLKNRPFEILAVNLGEDRETVQAFNRQHQLNFPVLLDPEGKAVKDWKVFAYPSSYVIDAEGVIRFALFGGTDWQAEHHLLKLEELLQAASTAELP</sequence>
<dbReference type="KEGG" id="txa:HQN79_11140"/>
<reference evidence="4 5" key="1">
    <citation type="submission" date="2020-05" db="EMBL/GenBank/DDBJ databases">
        <title>Thiomicrorhabdus sediminis sp.nov. and Thiomicrorhabdus xiamenensis sp.nov., novel sulfur-oxidizing bacteria isolated from coastal sediment.</title>
        <authorList>
            <person name="Liu X."/>
        </authorList>
    </citation>
    <scope>NUCLEOTIDE SEQUENCE [LARGE SCALE GENOMIC DNA]</scope>
    <source>
        <strain evidence="4 5">G2</strain>
    </source>
</reference>
<keyword evidence="2" id="KW-0732">Signal</keyword>
<protein>
    <submittedName>
        <fullName evidence="4">TlpA family protein disulfide reductase</fullName>
    </submittedName>
</protein>
<feature type="domain" description="Thioredoxin" evidence="3">
    <location>
        <begin position="272"/>
        <end position="416"/>
    </location>
</feature>
<dbReference type="PANTHER" id="PTHR42852:SF13">
    <property type="entry name" value="PROTEIN DIPZ"/>
    <property type="match status" value="1"/>
</dbReference>
<dbReference type="Pfam" id="PF00578">
    <property type="entry name" value="AhpC-TSA"/>
    <property type="match status" value="1"/>
</dbReference>
<dbReference type="SUPFAM" id="SSF53474">
    <property type="entry name" value="alpha/beta-Hydrolases"/>
    <property type="match status" value="1"/>
</dbReference>
<name>A0A7D4NLE1_9GAMM</name>
<dbReference type="PROSITE" id="PS00194">
    <property type="entry name" value="THIOREDOXIN_1"/>
    <property type="match status" value="1"/>
</dbReference>
<dbReference type="InterPro" id="IPR000866">
    <property type="entry name" value="AhpC/TSA"/>
</dbReference>
<proteinExistence type="predicted"/>
<evidence type="ECO:0000259" key="3">
    <source>
        <dbReference type="PROSITE" id="PS51352"/>
    </source>
</evidence>
<dbReference type="SUPFAM" id="SSF52833">
    <property type="entry name" value="Thioredoxin-like"/>
    <property type="match status" value="1"/>
</dbReference>
<dbReference type="InterPro" id="IPR036249">
    <property type="entry name" value="Thioredoxin-like_sf"/>
</dbReference>
<dbReference type="PROSITE" id="PS51352">
    <property type="entry name" value="THIOREDOXIN_2"/>
    <property type="match status" value="1"/>
</dbReference>
<dbReference type="GO" id="GO:0016209">
    <property type="term" value="F:antioxidant activity"/>
    <property type="evidence" value="ECO:0007669"/>
    <property type="project" value="InterPro"/>
</dbReference>
<dbReference type="Gene3D" id="3.40.30.10">
    <property type="entry name" value="Glutaredoxin"/>
    <property type="match status" value="1"/>
</dbReference>
<keyword evidence="1" id="KW-0676">Redox-active center</keyword>
<feature type="chain" id="PRO_5028882626" evidence="2">
    <location>
        <begin position="19"/>
        <end position="420"/>
    </location>
</feature>
<dbReference type="InterPro" id="IPR029058">
    <property type="entry name" value="AB_hydrolase_fold"/>
</dbReference>
<accession>A0A7D4NLE1</accession>
<evidence type="ECO:0000313" key="4">
    <source>
        <dbReference type="EMBL" id="QKI90089.1"/>
    </source>
</evidence>
<evidence type="ECO:0000256" key="1">
    <source>
        <dbReference type="ARBA" id="ARBA00023284"/>
    </source>
</evidence>
<dbReference type="EMBL" id="CP054020">
    <property type="protein sequence ID" value="QKI90089.1"/>
    <property type="molecule type" value="Genomic_DNA"/>
</dbReference>
<dbReference type="RefSeq" id="WP_173286549.1">
    <property type="nucleotide sequence ID" value="NZ_CP054020.1"/>
</dbReference>
<dbReference type="Proteomes" id="UP000504724">
    <property type="component" value="Chromosome"/>
</dbReference>
<evidence type="ECO:0000256" key="2">
    <source>
        <dbReference type="SAM" id="SignalP"/>
    </source>
</evidence>
<dbReference type="CDD" id="cd02966">
    <property type="entry name" value="TlpA_like_family"/>
    <property type="match status" value="1"/>
</dbReference>
<evidence type="ECO:0000313" key="5">
    <source>
        <dbReference type="Proteomes" id="UP000504724"/>
    </source>
</evidence>
<gene>
    <name evidence="4" type="ORF">HQN79_11140</name>
</gene>
<feature type="signal peptide" evidence="2">
    <location>
        <begin position="1"/>
        <end position="18"/>
    </location>
</feature>
<keyword evidence="5" id="KW-1185">Reference proteome</keyword>